<keyword evidence="2" id="KW-1185">Reference proteome</keyword>
<evidence type="ECO:0000313" key="2">
    <source>
        <dbReference type="Proteomes" id="UP000730161"/>
    </source>
</evidence>
<reference evidence="1" key="1">
    <citation type="submission" date="2014-12" db="EMBL/GenBank/DDBJ databases">
        <authorList>
            <person name="Huang H.-H."/>
            <person name="Chen S.-C."/>
            <person name="Lai M.-C."/>
        </authorList>
    </citation>
    <scope>NUCLEOTIDE SEQUENCE</scope>
    <source>
        <strain evidence="1">K1F9705b</strain>
    </source>
</reference>
<proteinExistence type="predicted"/>
<dbReference type="OrthoDB" id="112327at2157"/>
<dbReference type="NCBIfam" id="TIGR04255">
    <property type="entry name" value="sporadTIGR04255"/>
    <property type="match status" value="1"/>
</dbReference>
<organism evidence="1 2">
    <name type="scientific">Methanocalculus chunghsingensis</name>
    <dbReference type="NCBI Taxonomy" id="156457"/>
    <lineage>
        <taxon>Archaea</taxon>
        <taxon>Methanobacteriati</taxon>
        <taxon>Methanobacteriota</taxon>
        <taxon>Stenosarchaea group</taxon>
        <taxon>Methanomicrobia</taxon>
        <taxon>Methanomicrobiales</taxon>
        <taxon>Methanocalculaceae</taxon>
        <taxon>Methanocalculus</taxon>
    </lineage>
</organism>
<accession>A0A8J7W737</accession>
<name>A0A8J7W737_9EURY</name>
<dbReference type="RefSeq" id="WP_211531302.1">
    <property type="nucleotide sequence ID" value="NZ_JWHL01000015.1"/>
</dbReference>
<dbReference type="AlphaFoldDB" id="A0A8J7W737"/>
<evidence type="ECO:0008006" key="3">
    <source>
        <dbReference type="Google" id="ProtNLM"/>
    </source>
</evidence>
<protein>
    <recommendedName>
        <fullName evidence="3">TIGR04255 family protein</fullName>
    </recommendedName>
</protein>
<dbReference type="InterPro" id="IPR026349">
    <property type="entry name" value="CHP04255"/>
</dbReference>
<dbReference type="EMBL" id="JWHL01000015">
    <property type="protein sequence ID" value="MBR1369584.1"/>
    <property type="molecule type" value="Genomic_DNA"/>
</dbReference>
<dbReference type="Proteomes" id="UP000730161">
    <property type="component" value="Unassembled WGS sequence"/>
</dbReference>
<evidence type="ECO:0000313" key="1">
    <source>
        <dbReference type="EMBL" id="MBR1369584.1"/>
    </source>
</evidence>
<sequence>MNDYRNPPIVEAVCEFRFSSDTPWEQDLPDRFYDAVKDQFPIRESKKGQSLEIKADNTGIEGHRVETIEIQVFLAQDRRMLIQLGPRGLSINCLRPYPSWEGFRPLIHQTYETISSLTSVRGLDRIGILYVDKIEIPGEKIRLEDYFTFYPHLGEGLPKDLMNFMVGCDFAYRDRDVCRLKLTRAMPEKPGNSAYLLTTDYFLARKDTVKPDDACAWVEEAHAAVKSLFKGCITKKLEEIFNQED</sequence>
<gene>
    <name evidence="1" type="ORF">RJ53_08825</name>
</gene>
<comment type="caution">
    <text evidence="1">The sequence shown here is derived from an EMBL/GenBank/DDBJ whole genome shotgun (WGS) entry which is preliminary data.</text>
</comment>